<feature type="transmembrane region" description="Helical" evidence="11">
    <location>
        <begin position="264"/>
        <end position="285"/>
    </location>
</feature>
<keyword evidence="5 11" id="KW-0812">Transmembrane</keyword>
<dbReference type="PROSITE" id="PS00428">
    <property type="entry name" value="FTSW_RODA_SPOVE"/>
    <property type="match status" value="1"/>
</dbReference>
<dbReference type="GO" id="GO:0015648">
    <property type="term" value="F:lipid-linked peptidoglycan transporter activity"/>
    <property type="evidence" value="ECO:0007669"/>
    <property type="project" value="TreeGrafter"/>
</dbReference>
<feature type="transmembrane region" description="Helical" evidence="11">
    <location>
        <begin position="154"/>
        <end position="171"/>
    </location>
</feature>
<dbReference type="InterPro" id="IPR018365">
    <property type="entry name" value="Cell_cycle_FtsW-rel_CS"/>
</dbReference>
<dbReference type="PANTHER" id="PTHR30474:SF1">
    <property type="entry name" value="PEPTIDOGLYCAN GLYCOSYLTRANSFERASE MRDB"/>
    <property type="match status" value="1"/>
</dbReference>
<comment type="caution">
    <text evidence="12">The sequence shown here is derived from an EMBL/GenBank/DDBJ whole genome shotgun (WGS) entry which is preliminary data.</text>
</comment>
<reference evidence="12" key="1">
    <citation type="journal article" date="2020" name="mSystems">
        <title>Genome- and Community-Level Interaction Insights into Carbon Utilization and Element Cycling Functions of Hydrothermarchaeota in Hydrothermal Sediment.</title>
        <authorList>
            <person name="Zhou Z."/>
            <person name="Liu Y."/>
            <person name="Xu W."/>
            <person name="Pan J."/>
            <person name="Luo Z.H."/>
            <person name="Li M."/>
        </authorList>
    </citation>
    <scope>NUCLEOTIDE SEQUENCE [LARGE SCALE GENOMIC DNA]</scope>
    <source>
        <strain evidence="12">HyVt-570</strain>
    </source>
</reference>
<gene>
    <name evidence="12" type="primary">rodA</name>
    <name evidence="12" type="ORF">ENK37_07465</name>
</gene>
<comment type="subcellular location">
    <subcellularLocation>
        <location evidence="1">Membrane</location>
        <topology evidence="1">Multi-pass membrane protein</topology>
    </subcellularLocation>
</comment>
<dbReference type="InterPro" id="IPR011923">
    <property type="entry name" value="RodA/MrdB"/>
</dbReference>
<accession>A0A7C4Z5Z1</accession>
<dbReference type="GO" id="GO:0032153">
    <property type="term" value="C:cell division site"/>
    <property type="evidence" value="ECO:0007669"/>
    <property type="project" value="TreeGrafter"/>
</dbReference>
<sequence length="359" mass="38513">MIRKLDPTLYDWPLVLLVLGLNVAGLFVLASAAPDPRLWKMQLLFSSVALGAAVVLQLLRKDTLYRLVFPAYVLSLVLLAAVLVLGREVNGARAWFVLGPLRFQPSEFAKLALILVLARSLQGRELVRLRDYLLPTLLALPPIVLTVVEPDLGGALVMAAIAFGVFFARGLPWRHLALAAALALVLVPTAIWPNLKPHQQERILVLLNPSSDPLGAGFQVIQSMIAIGSGGVAGKGYGQGTQAQLGFVPERHTDFIFSVLAEEMGLVGAVAVLLTYAALLYRLGVMAFEALHDADRLVIAGVISLLAFQLLVNVGVTLGVAPVTGITLPLMSYGGTSLVTTYLALALAQLVYRDRYEPA</sequence>
<evidence type="ECO:0000256" key="9">
    <source>
        <dbReference type="ARBA" id="ARBA00023136"/>
    </source>
</evidence>
<feature type="transmembrane region" description="Helical" evidence="11">
    <location>
        <begin position="176"/>
        <end position="195"/>
    </location>
</feature>
<keyword evidence="6" id="KW-0133">Cell shape</keyword>
<keyword evidence="3" id="KW-0328">Glycosyltransferase</keyword>
<feature type="transmembrane region" description="Helical" evidence="11">
    <location>
        <begin position="67"/>
        <end position="86"/>
    </location>
</feature>
<feature type="transmembrane region" description="Helical" evidence="11">
    <location>
        <begin position="330"/>
        <end position="352"/>
    </location>
</feature>
<feature type="transmembrane region" description="Helical" evidence="11">
    <location>
        <begin position="39"/>
        <end position="60"/>
    </location>
</feature>
<evidence type="ECO:0000256" key="4">
    <source>
        <dbReference type="ARBA" id="ARBA00022679"/>
    </source>
</evidence>
<dbReference type="InterPro" id="IPR001182">
    <property type="entry name" value="FtsW/RodA"/>
</dbReference>
<keyword evidence="2" id="KW-1003">Cell membrane</keyword>
<dbReference type="AlphaFoldDB" id="A0A7C4Z5Z1"/>
<evidence type="ECO:0000256" key="3">
    <source>
        <dbReference type="ARBA" id="ARBA00022676"/>
    </source>
</evidence>
<keyword evidence="9 11" id="KW-0472">Membrane</keyword>
<dbReference type="GO" id="GO:0051301">
    <property type="term" value="P:cell division"/>
    <property type="evidence" value="ECO:0007669"/>
    <property type="project" value="InterPro"/>
</dbReference>
<evidence type="ECO:0000256" key="2">
    <source>
        <dbReference type="ARBA" id="ARBA00022475"/>
    </source>
</evidence>
<dbReference type="NCBIfam" id="TIGR02210">
    <property type="entry name" value="rodA_shape"/>
    <property type="match status" value="1"/>
</dbReference>
<organism evidence="12">
    <name type="scientific">Oceanithermus profundus</name>
    <dbReference type="NCBI Taxonomy" id="187137"/>
    <lineage>
        <taxon>Bacteria</taxon>
        <taxon>Thermotogati</taxon>
        <taxon>Deinococcota</taxon>
        <taxon>Deinococci</taxon>
        <taxon>Thermales</taxon>
        <taxon>Thermaceae</taxon>
        <taxon>Oceanithermus</taxon>
    </lineage>
</organism>
<keyword evidence="8 11" id="KW-1133">Transmembrane helix</keyword>
<dbReference type="GO" id="GO:0016757">
    <property type="term" value="F:glycosyltransferase activity"/>
    <property type="evidence" value="ECO:0007669"/>
    <property type="project" value="UniProtKB-KW"/>
</dbReference>
<evidence type="ECO:0000256" key="6">
    <source>
        <dbReference type="ARBA" id="ARBA00022960"/>
    </source>
</evidence>
<dbReference type="GO" id="GO:0071555">
    <property type="term" value="P:cell wall organization"/>
    <property type="evidence" value="ECO:0007669"/>
    <property type="project" value="UniProtKB-KW"/>
</dbReference>
<evidence type="ECO:0000256" key="5">
    <source>
        <dbReference type="ARBA" id="ARBA00022692"/>
    </source>
</evidence>
<dbReference type="EMBL" id="DRPZ01000196">
    <property type="protein sequence ID" value="HGY09873.1"/>
    <property type="molecule type" value="Genomic_DNA"/>
</dbReference>
<evidence type="ECO:0000256" key="8">
    <source>
        <dbReference type="ARBA" id="ARBA00022989"/>
    </source>
</evidence>
<proteinExistence type="predicted"/>
<dbReference type="GO" id="GO:0009252">
    <property type="term" value="P:peptidoglycan biosynthetic process"/>
    <property type="evidence" value="ECO:0007669"/>
    <property type="project" value="UniProtKB-KW"/>
</dbReference>
<evidence type="ECO:0000256" key="11">
    <source>
        <dbReference type="SAM" id="Phobius"/>
    </source>
</evidence>
<evidence type="ECO:0000256" key="7">
    <source>
        <dbReference type="ARBA" id="ARBA00022984"/>
    </source>
</evidence>
<dbReference type="Pfam" id="PF01098">
    <property type="entry name" value="FTSW_RODA_SPOVE"/>
    <property type="match status" value="1"/>
</dbReference>
<keyword evidence="4" id="KW-0808">Transferase</keyword>
<feature type="transmembrane region" description="Helical" evidence="11">
    <location>
        <begin position="297"/>
        <end position="318"/>
    </location>
</feature>
<evidence type="ECO:0000256" key="10">
    <source>
        <dbReference type="ARBA" id="ARBA00023316"/>
    </source>
</evidence>
<keyword evidence="10" id="KW-0961">Cell wall biogenesis/degradation</keyword>
<dbReference type="GO" id="GO:0005886">
    <property type="term" value="C:plasma membrane"/>
    <property type="evidence" value="ECO:0007669"/>
    <property type="project" value="TreeGrafter"/>
</dbReference>
<dbReference type="PANTHER" id="PTHR30474">
    <property type="entry name" value="CELL CYCLE PROTEIN"/>
    <property type="match status" value="1"/>
</dbReference>
<dbReference type="GO" id="GO:0008360">
    <property type="term" value="P:regulation of cell shape"/>
    <property type="evidence" value="ECO:0007669"/>
    <property type="project" value="UniProtKB-KW"/>
</dbReference>
<protein>
    <submittedName>
        <fullName evidence="12">Rod shape-determining protein RodA</fullName>
    </submittedName>
</protein>
<feature type="transmembrane region" description="Helical" evidence="11">
    <location>
        <begin position="12"/>
        <end position="33"/>
    </location>
</feature>
<keyword evidence="7" id="KW-0573">Peptidoglycan synthesis</keyword>
<evidence type="ECO:0000313" key="12">
    <source>
        <dbReference type="EMBL" id="HGY09873.1"/>
    </source>
</evidence>
<name>A0A7C4Z5Z1_9DEIN</name>
<dbReference type="Proteomes" id="UP000885759">
    <property type="component" value="Unassembled WGS sequence"/>
</dbReference>
<evidence type="ECO:0000256" key="1">
    <source>
        <dbReference type="ARBA" id="ARBA00004141"/>
    </source>
</evidence>